<evidence type="ECO:0000313" key="7">
    <source>
        <dbReference type="EMBL" id="WVT03565.1"/>
    </source>
</evidence>
<evidence type="ECO:0000256" key="5">
    <source>
        <dbReference type="ARBA" id="ARBA00048391"/>
    </source>
</evidence>
<reference evidence="7" key="1">
    <citation type="submission" date="2023-08" db="EMBL/GenBank/DDBJ databases">
        <title>Complete genome sequence of Sinorhizobium chiapanecum ITTG S70 isolated from Acaciella angustissima nodules in Chiapas-Mexico.</title>
        <authorList>
            <person name="Rincon-Rosales R."/>
            <person name="Rogel M.A."/>
            <person name="Rincon-Medina C.I."/>
            <person name="Guerrero G."/>
            <person name="Manzano-Gomez L.A."/>
            <person name="Lopez-Lopez A."/>
            <person name="Rincon Molina F.A."/>
            <person name="Martinez-Romero E."/>
        </authorList>
    </citation>
    <scope>NUCLEOTIDE SEQUENCE</scope>
    <source>
        <strain evidence="7">ITTG S70</strain>
    </source>
</reference>
<dbReference type="InterPro" id="IPR002052">
    <property type="entry name" value="DNA_methylase_N6_adenine_CS"/>
</dbReference>
<dbReference type="InterPro" id="IPR050320">
    <property type="entry name" value="N5-glutamine_MTase"/>
</dbReference>
<keyword evidence="3 7" id="KW-0808">Transferase</keyword>
<accession>A0ABZ2BBS4</accession>
<evidence type="ECO:0000313" key="8">
    <source>
        <dbReference type="Proteomes" id="UP001432360"/>
    </source>
</evidence>
<proteinExistence type="predicted"/>
<dbReference type="Gene3D" id="3.40.50.150">
    <property type="entry name" value="Vaccinia Virus protein VP39"/>
    <property type="match status" value="1"/>
</dbReference>
<evidence type="ECO:0000259" key="6">
    <source>
        <dbReference type="Pfam" id="PF05175"/>
    </source>
</evidence>
<organism evidence="7 8">
    <name type="scientific">Sinorhizobium chiapasense</name>
    <dbReference type="NCBI Taxonomy" id="501572"/>
    <lineage>
        <taxon>Bacteria</taxon>
        <taxon>Pseudomonadati</taxon>
        <taxon>Pseudomonadota</taxon>
        <taxon>Alphaproteobacteria</taxon>
        <taxon>Hyphomicrobiales</taxon>
        <taxon>Rhizobiaceae</taxon>
        <taxon>Sinorhizobium/Ensifer group</taxon>
        <taxon>Sinorhizobium</taxon>
    </lineage>
</organism>
<evidence type="ECO:0000256" key="1">
    <source>
        <dbReference type="ARBA" id="ARBA00012771"/>
    </source>
</evidence>
<keyword evidence="8" id="KW-1185">Reference proteome</keyword>
<dbReference type="SUPFAM" id="SSF53335">
    <property type="entry name" value="S-adenosyl-L-methionine-dependent methyltransferases"/>
    <property type="match status" value="1"/>
</dbReference>
<keyword evidence="2 7" id="KW-0489">Methyltransferase</keyword>
<dbReference type="InterPro" id="IPR004556">
    <property type="entry name" value="HemK-like"/>
</dbReference>
<evidence type="ECO:0000256" key="3">
    <source>
        <dbReference type="ARBA" id="ARBA00022679"/>
    </source>
</evidence>
<dbReference type="PANTHER" id="PTHR18895">
    <property type="entry name" value="HEMK METHYLTRANSFERASE"/>
    <property type="match status" value="1"/>
</dbReference>
<dbReference type="NCBIfam" id="TIGR00536">
    <property type="entry name" value="hemK_fam"/>
    <property type="match status" value="1"/>
</dbReference>
<evidence type="ECO:0000256" key="2">
    <source>
        <dbReference type="ARBA" id="ARBA00022603"/>
    </source>
</evidence>
<dbReference type="Proteomes" id="UP001432360">
    <property type="component" value="Chromosome"/>
</dbReference>
<dbReference type="EC" id="2.1.1.297" evidence="1"/>
<dbReference type="PROSITE" id="PS00092">
    <property type="entry name" value="N6_MTASE"/>
    <property type="match status" value="1"/>
</dbReference>
<feature type="domain" description="Methyltransferase small" evidence="6">
    <location>
        <begin position="95"/>
        <end position="194"/>
    </location>
</feature>
<protein>
    <recommendedName>
        <fullName evidence="1">peptide chain release factor N(5)-glutamine methyltransferase</fullName>
        <ecNumber evidence="1">2.1.1.297</ecNumber>
    </recommendedName>
</protein>
<dbReference type="GO" id="GO:0032259">
    <property type="term" value="P:methylation"/>
    <property type="evidence" value="ECO:0007669"/>
    <property type="project" value="UniProtKB-KW"/>
</dbReference>
<dbReference type="RefSeq" id="WP_331372778.1">
    <property type="nucleotide sequence ID" value="NZ_CP133148.1"/>
</dbReference>
<dbReference type="PANTHER" id="PTHR18895:SF74">
    <property type="entry name" value="MTRF1L RELEASE FACTOR GLUTAMINE METHYLTRANSFERASE"/>
    <property type="match status" value="1"/>
</dbReference>
<dbReference type="InterPro" id="IPR007848">
    <property type="entry name" value="Small_mtfrase_dom"/>
</dbReference>
<dbReference type="CDD" id="cd02440">
    <property type="entry name" value="AdoMet_MTases"/>
    <property type="match status" value="1"/>
</dbReference>
<sequence>MIARLTYSHQLHFSFRLPGCVRVRGDLIFHPQTQGALVQQGHDQLRGNRAGDPSVRLVRFMDVELELAPDVLVPREETELLGRRAAAILRDHAGQATVIDMCCGSGNLALGIAANIPSARVWGADLTDSTVALARRNVERLALQGRVAIRQGDLFAALEGEGLEGAVDLVVCNPPYISTSRLESDSAHLLTTEPREAFDGGPYGISIHQRLVRDAIAFLKPGGRLLFEFGEGQERQAAALLARTKAYGAVTFATDAAGKPRVALVQKLASESPVNAFEGRAR</sequence>
<dbReference type="PRINTS" id="PR00507">
    <property type="entry name" value="N12N6MTFRASE"/>
</dbReference>
<evidence type="ECO:0000256" key="4">
    <source>
        <dbReference type="ARBA" id="ARBA00022691"/>
    </source>
</evidence>
<keyword evidence="4" id="KW-0949">S-adenosyl-L-methionine</keyword>
<comment type="catalytic activity">
    <reaction evidence="5">
        <text>L-glutaminyl-[peptide chain release factor] + S-adenosyl-L-methionine = N(5)-methyl-L-glutaminyl-[peptide chain release factor] + S-adenosyl-L-homocysteine + H(+)</text>
        <dbReference type="Rhea" id="RHEA:42896"/>
        <dbReference type="Rhea" id="RHEA-COMP:10271"/>
        <dbReference type="Rhea" id="RHEA-COMP:10272"/>
        <dbReference type="ChEBI" id="CHEBI:15378"/>
        <dbReference type="ChEBI" id="CHEBI:30011"/>
        <dbReference type="ChEBI" id="CHEBI:57856"/>
        <dbReference type="ChEBI" id="CHEBI:59789"/>
        <dbReference type="ChEBI" id="CHEBI:61891"/>
        <dbReference type="EC" id="2.1.1.297"/>
    </reaction>
</comment>
<gene>
    <name evidence="7" type="ORF">RB548_19135</name>
</gene>
<dbReference type="InterPro" id="IPR029063">
    <property type="entry name" value="SAM-dependent_MTases_sf"/>
</dbReference>
<dbReference type="Pfam" id="PF05175">
    <property type="entry name" value="MTS"/>
    <property type="match status" value="1"/>
</dbReference>
<dbReference type="EMBL" id="CP133148">
    <property type="protein sequence ID" value="WVT03565.1"/>
    <property type="molecule type" value="Genomic_DNA"/>
</dbReference>
<dbReference type="GO" id="GO:0008168">
    <property type="term" value="F:methyltransferase activity"/>
    <property type="evidence" value="ECO:0007669"/>
    <property type="project" value="UniProtKB-KW"/>
</dbReference>
<name>A0ABZ2BBS4_9HYPH</name>